<keyword evidence="2" id="KW-1133">Transmembrane helix</keyword>
<dbReference type="Proteomes" id="UP000652430">
    <property type="component" value="Unassembled WGS sequence"/>
</dbReference>
<evidence type="ECO:0000256" key="2">
    <source>
        <dbReference type="SAM" id="Phobius"/>
    </source>
</evidence>
<name>A0ABQ3LSX9_9SPHN</name>
<evidence type="ECO:0000313" key="4">
    <source>
        <dbReference type="Proteomes" id="UP000652430"/>
    </source>
</evidence>
<gene>
    <name evidence="3" type="ORF">GCM10008023_27730</name>
</gene>
<comment type="caution">
    <text evidence="3">The sequence shown here is derived from an EMBL/GenBank/DDBJ whole genome shotgun (WGS) entry which is preliminary data.</text>
</comment>
<protein>
    <submittedName>
        <fullName evidence="3">Uncharacterized protein</fullName>
    </submittedName>
</protein>
<feature type="transmembrane region" description="Helical" evidence="2">
    <location>
        <begin position="52"/>
        <end position="70"/>
    </location>
</feature>
<keyword evidence="2" id="KW-0472">Membrane</keyword>
<sequence length="75" mass="7714">MGRWRPAAGHGTAHDMVRSSPPRTPLAGGALIAIGAIAGTGIGLFTPLGPTRGFLIGLGVGVAISLVMWLRDLRR</sequence>
<evidence type="ECO:0000313" key="3">
    <source>
        <dbReference type="EMBL" id="GHH20147.1"/>
    </source>
</evidence>
<feature type="transmembrane region" description="Helical" evidence="2">
    <location>
        <begin position="26"/>
        <end position="46"/>
    </location>
</feature>
<organism evidence="3 4">
    <name type="scientific">Sphingomonas glacialis</name>
    <dbReference type="NCBI Taxonomy" id="658225"/>
    <lineage>
        <taxon>Bacteria</taxon>
        <taxon>Pseudomonadati</taxon>
        <taxon>Pseudomonadota</taxon>
        <taxon>Alphaproteobacteria</taxon>
        <taxon>Sphingomonadales</taxon>
        <taxon>Sphingomonadaceae</taxon>
        <taxon>Sphingomonas</taxon>
    </lineage>
</organism>
<reference evidence="4" key="1">
    <citation type="journal article" date="2019" name="Int. J. Syst. Evol. Microbiol.">
        <title>The Global Catalogue of Microorganisms (GCM) 10K type strain sequencing project: providing services to taxonomists for standard genome sequencing and annotation.</title>
        <authorList>
            <consortium name="The Broad Institute Genomics Platform"/>
            <consortium name="The Broad Institute Genome Sequencing Center for Infectious Disease"/>
            <person name="Wu L."/>
            <person name="Ma J."/>
        </authorList>
    </citation>
    <scope>NUCLEOTIDE SEQUENCE [LARGE SCALE GENOMIC DNA]</scope>
    <source>
        <strain evidence="4">CGMCC 1.8957</strain>
    </source>
</reference>
<proteinExistence type="predicted"/>
<dbReference type="EMBL" id="BNAQ01000004">
    <property type="protein sequence ID" value="GHH20147.1"/>
    <property type="molecule type" value="Genomic_DNA"/>
</dbReference>
<keyword evidence="2" id="KW-0812">Transmembrane</keyword>
<keyword evidence="4" id="KW-1185">Reference proteome</keyword>
<feature type="region of interest" description="Disordered" evidence="1">
    <location>
        <begin position="1"/>
        <end position="22"/>
    </location>
</feature>
<dbReference type="RefSeq" id="WP_229839414.1">
    <property type="nucleotide sequence ID" value="NZ_BNAQ01000004.1"/>
</dbReference>
<evidence type="ECO:0000256" key="1">
    <source>
        <dbReference type="SAM" id="MobiDB-lite"/>
    </source>
</evidence>
<accession>A0ABQ3LSX9</accession>